<sequence length="190" mass="21661">MMSICLSKSFNHAKTHAVHFNKVVSIKLLQRPKRIPRPRAGATNFFIQKPPTSLELYLKEYIMQHKACNTNTKFSEKMAATPPVAIGTRGTVGSLVRREIEYFNKFELQQCASIRKPQGQIVDIASSSGHSRNSFWFVIMRWKRKRRRGSSSCILPSICSAVEVADRNQLNGIPGFNYRILKNDVNNLHI</sequence>
<dbReference type="EMBL" id="CM039171">
    <property type="protein sequence ID" value="KAH9796425.1"/>
    <property type="molecule type" value="Genomic_DNA"/>
</dbReference>
<keyword evidence="2" id="KW-1185">Reference proteome</keyword>
<reference evidence="2" key="1">
    <citation type="journal article" date="2023" name="Hortic. Res.">
        <title>A chromosome-level phased genome enabling allele-level studies in sweet orange: a case study on citrus Huanglongbing tolerance.</title>
        <authorList>
            <person name="Wu B."/>
            <person name="Yu Q."/>
            <person name="Deng Z."/>
            <person name="Duan Y."/>
            <person name="Luo F."/>
            <person name="Gmitter F. Jr."/>
        </authorList>
    </citation>
    <scope>NUCLEOTIDE SEQUENCE [LARGE SCALE GENOMIC DNA]</scope>
    <source>
        <strain evidence="2">cv. Valencia</strain>
    </source>
</reference>
<gene>
    <name evidence="1" type="ORF">KPL71_005527</name>
</gene>
<protein>
    <submittedName>
        <fullName evidence="1">Uncharacterized protein</fullName>
    </submittedName>
</protein>
<evidence type="ECO:0000313" key="2">
    <source>
        <dbReference type="Proteomes" id="UP000829398"/>
    </source>
</evidence>
<evidence type="ECO:0000313" key="1">
    <source>
        <dbReference type="EMBL" id="KAH9796425.1"/>
    </source>
</evidence>
<proteinExistence type="predicted"/>
<dbReference type="Proteomes" id="UP000829398">
    <property type="component" value="Chromosome 2"/>
</dbReference>
<organism evidence="1 2">
    <name type="scientific">Citrus sinensis</name>
    <name type="common">Sweet orange</name>
    <name type="synonym">Citrus aurantium var. sinensis</name>
    <dbReference type="NCBI Taxonomy" id="2711"/>
    <lineage>
        <taxon>Eukaryota</taxon>
        <taxon>Viridiplantae</taxon>
        <taxon>Streptophyta</taxon>
        <taxon>Embryophyta</taxon>
        <taxon>Tracheophyta</taxon>
        <taxon>Spermatophyta</taxon>
        <taxon>Magnoliopsida</taxon>
        <taxon>eudicotyledons</taxon>
        <taxon>Gunneridae</taxon>
        <taxon>Pentapetalae</taxon>
        <taxon>rosids</taxon>
        <taxon>malvids</taxon>
        <taxon>Sapindales</taxon>
        <taxon>Rutaceae</taxon>
        <taxon>Aurantioideae</taxon>
        <taxon>Citrus</taxon>
    </lineage>
</organism>
<name>A0ACB8NEI8_CITSI</name>
<comment type="caution">
    <text evidence="1">The sequence shown here is derived from an EMBL/GenBank/DDBJ whole genome shotgun (WGS) entry which is preliminary data.</text>
</comment>
<accession>A0ACB8NEI8</accession>